<dbReference type="KEGG" id="xop:PXO_03911"/>
<protein>
    <submittedName>
        <fullName evidence="1">Putative carboxypeptidase</fullName>
    </submittedName>
</protein>
<proteinExistence type="predicted"/>
<keyword evidence="1" id="KW-0121">Carboxypeptidase</keyword>
<dbReference type="HOGENOM" id="CLU_2848799_0_0_6"/>
<keyword evidence="1" id="KW-0378">Hydrolase</keyword>
<gene>
    <name evidence="1" type="ordered locus">PXO_03911</name>
</gene>
<dbReference type="AlphaFoldDB" id="A0A0K0GG72"/>
<reference evidence="1 2" key="1">
    <citation type="journal article" date="2008" name="BMC Genomics">
        <title>Genome sequence and rapid evolution of the rice pathogen Xanthomonas oryzae pv. oryzae PXO99A.</title>
        <authorList>
            <person name="Salzberg S.L."/>
            <person name="Sommer D.D."/>
            <person name="Schatz M.C."/>
            <person name="Phillippy A.M."/>
            <person name="Rabinowicz P.D."/>
            <person name="Tsuge S."/>
            <person name="Furutani A."/>
            <person name="Ochiai H."/>
            <person name="Delcher A.L."/>
            <person name="Kelley D."/>
            <person name="Madupu R."/>
            <person name="Puiu D."/>
            <person name="Radune D."/>
            <person name="Shumway M."/>
            <person name="Trapnell C."/>
            <person name="Aparna G."/>
            <person name="Jha G."/>
            <person name="Pandey A."/>
            <person name="Patil P.B."/>
            <person name="Ishihara H."/>
            <person name="Meyer D.F."/>
            <person name="Szurek B."/>
            <person name="Verdier V."/>
            <person name="Koebnik R."/>
            <person name="Dow J.M."/>
            <person name="Ryan R.P."/>
            <person name="Hirata H."/>
            <person name="Tsuyumu S."/>
            <person name="Won Lee S."/>
            <person name="Seo Y.S."/>
            <person name="Sriariyanum M."/>
            <person name="Ronald P.C."/>
            <person name="Sonti R.V."/>
            <person name="Van Sluys M.A."/>
            <person name="Leach J.E."/>
            <person name="White F.F."/>
            <person name="Bogdanove A.J."/>
        </authorList>
    </citation>
    <scope>NUCLEOTIDE SEQUENCE [LARGE SCALE GENOMIC DNA]</scope>
    <source>
        <strain evidence="1 2">PXO99A</strain>
    </source>
</reference>
<dbReference type="GO" id="GO:0004180">
    <property type="term" value="F:carboxypeptidase activity"/>
    <property type="evidence" value="ECO:0007669"/>
    <property type="project" value="UniProtKB-KW"/>
</dbReference>
<accession>A0A0K0GG72</accession>
<evidence type="ECO:0000313" key="1">
    <source>
        <dbReference type="EMBL" id="ACD57188.1"/>
    </source>
</evidence>
<evidence type="ECO:0000313" key="2">
    <source>
        <dbReference type="Proteomes" id="UP000001740"/>
    </source>
</evidence>
<sequence length="65" mass="7231">MDAARRLSMRALLKQSGFNTCILANAMRLGRVWRCRQTRPHPAGCPDHAVLAAPSMHTATHAYPF</sequence>
<name>A0A0K0GG72_XANOP</name>
<keyword evidence="1" id="KW-0645">Protease</keyword>
<organism evidence="1 2">
    <name type="scientific">Xanthomonas oryzae pv. oryzae (strain PXO99A)</name>
    <dbReference type="NCBI Taxonomy" id="360094"/>
    <lineage>
        <taxon>Bacteria</taxon>
        <taxon>Pseudomonadati</taxon>
        <taxon>Pseudomonadota</taxon>
        <taxon>Gammaproteobacteria</taxon>
        <taxon>Lysobacterales</taxon>
        <taxon>Lysobacteraceae</taxon>
        <taxon>Xanthomonas</taxon>
    </lineage>
</organism>
<dbReference type="Proteomes" id="UP000001740">
    <property type="component" value="Chromosome"/>
</dbReference>
<dbReference type="EMBL" id="CP000967">
    <property type="protein sequence ID" value="ACD57188.1"/>
    <property type="molecule type" value="Genomic_DNA"/>
</dbReference>